<evidence type="ECO:0000256" key="1">
    <source>
        <dbReference type="SAM" id="MobiDB-lite"/>
    </source>
</evidence>
<feature type="region of interest" description="Disordered" evidence="1">
    <location>
        <begin position="1"/>
        <end position="30"/>
    </location>
</feature>
<dbReference type="InterPro" id="IPR038765">
    <property type="entry name" value="Papain-like_cys_pep_sf"/>
</dbReference>
<evidence type="ECO:0000313" key="2">
    <source>
        <dbReference type="EMBL" id="KZM28255.1"/>
    </source>
</evidence>
<feature type="compositionally biased region" description="Polar residues" evidence="1">
    <location>
        <begin position="1118"/>
        <end position="1134"/>
    </location>
</feature>
<gene>
    <name evidence="2" type="ORF">ST47_g619</name>
</gene>
<feature type="region of interest" description="Disordered" evidence="1">
    <location>
        <begin position="153"/>
        <end position="233"/>
    </location>
</feature>
<proteinExistence type="predicted"/>
<feature type="region of interest" description="Disordered" evidence="1">
    <location>
        <begin position="873"/>
        <end position="983"/>
    </location>
</feature>
<sequence length="1366" mass="152128">MTMNAVGGPVEPETVPSSPTEPLTPRDEDEETVTQWLNNKYIRYDLEDGTDAWITMEEFLNIVHTDFPECYMPDQTLVLSLELSARKWNRSNTVIISDVHAQKLYQLGIGTYTRAEVLEMCATLQPTLLNLDKRWIIIPCSDGILDLANVGESSNKNNLTDDEPTVPSSKKPSRRPAVSKEPILNKSLLNGSQDLGQCDDEKKEKKEKKKSCKKKGNSKKESSKEPKGPVQHGTHWGLLIIDKTQKVARWVDSIITLEQRSDKPKKLKFGHMHPTAIAAGRVLCGIDTLLGEDHGFSKGGFTTSTLKYVPQQATDNSYSGNDGGPCGPFMFAFLEHIFERATTLDQIGLRKMFPRSERGQLRFDSMLARRELRRLIQQEAERPGVVPFQLSPDLLRILNVLPVEQLQRSVDAYRDKAATPILPDTKRLSGVPRNFKPDSNFMAAFRQDKIDNPDIYKSVGDVEAQALFYSLQQSKLASHAGEAGANGSGPESQDSNKTIRDPTADIYLGRQRYCNVPLDDKTIWPAHEKCTEGWPRSVKELPDFTEELKKGSIGAWVRKHPKIREHKETDKKHSDATSCAMLHLKYKKTFLGEPDDNFEAVWSNDETVFNPHDPRLVAIKNLQDDRLRNGEIRLMMMQHYETDRLTGLLAYLARYKPKAPGLGSSNNNDKDSDDDDDGGGDNDEPQDSGIDKSGKSNGSDDDNRSGAGQSEDENGGAPPDPDQNGSGLDGNNTDSNESIDGNTSGWDQPTAKPVGLQDFRTMFEVDLAEFQTPDKLADPRLHQQNVNTVSWRAFLFVTEQGENFGEENDHNCTELWLRDTVVFSDEEREADWEGLTGVIRSRMEAHYCRDTSPSPTPRADQIYLTDEFMEVDSNSSLSSAPSEWSGKSKDSSNDLGTASPKRKREEEDGNYEDASSNKSKKHSKSGFGVPARTPTDSMAKLPEQTSNNRKSPSWSESTKDKLSSRNAQHRQAMGGMKALQDAAKTIQASADGLESLKFPALAVSTTHASEEENAGDRFSETYRRTRSTRSSAGSSSAAGGGDDSSGSESLSKFLRLSDAPDSDESGHTLDSSTSSSGSEDSDSGGGNISDCSRKHHRESEDDDTENEIGAAKRPKTSRLPSSGRSRAKADSNNSHIDDSDYETIADEQILDPQISLSFESEATVEDPIIEIYIGQELYILNLEDTSLFLPWDTTKQDWPNNVTKLPDFAHMDALDFKLWYQASPELKLKATIHNDRVNLVTYRAALHMKFKKTFLHEQDANFSTVWINDTTVFDAATVQRLQAIEDPGLRNGEVRFRIMTAYEPAMLQRLHDLPKPVPKLTVQVGSFEDPESFKSDTTFVQMSRKPDAHSDPTLLLPEATRATKRP</sequence>
<feature type="compositionally biased region" description="Low complexity" evidence="1">
    <location>
        <begin position="1028"/>
        <end position="1037"/>
    </location>
</feature>
<keyword evidence="3" id="KW-1185">Reference proteome</keyword>
<feature type="compositionally biased region" description="Basic and acidic residues" evidence="1">
    <location>
        <begin position="218"/>
        <end position="227"/>
    </location>
</feature>
<feature type="compositionally biased region" description="Basic and acidic residues" evidence="1">
    <location>
        <begin position="1008"/>
        <end position="1023"/>
    </location>
</feature>
<dbReference type="OrthoDB" id="3788873at2759"/>
<comment type="caution">
    <text evidence="2">The sequence shown here is derived from an EMBL/GenBank/DDBJ whole genome shotgun (WGS) entry which is preliminary data.</text>
</comment>
<dbReference type="EMBL" id="JYNV01000028">
    <property type="protein sequence ID" value="KZM28255.1"/>
    <property type="molecule type" value="Genomic_DNA"/>
</dbReference>
<protein>
    <submittedName>
        <fullName evidence="2">Cysteine-type peptidase</fullName>
    </submittedName>
</protein>
<feature type="region of interest" description="Disordered" evidence="1">
    <location>
        <begin position="1004"/>
        <end position="1139"/>
    </location>
</feature>
<feature type="region of interest" description="Disordered" evidence="1">
    <location>
        <begin position="1329"/>
        <end position="1366"/>
    </location>
</feature>
<feature type="compositionally biased region" description="Acidic residues" evidence="1">
    <location>
        <begin position="671"/>
        <end position="686"/>
    </location>
</feature>
<name>A0A163LZA5_DIDRA</name>
<feature type="compositionally biased region" description="Polar residues" evidence="1">
    <location>
        <begin position="873"/>
        <end position="882"/>
    </location>
</feature>
<dbReference type="SUPFAM" id="SSF54001">
    <property type="entry name" value="Cysteine proteinases"/>
    <property type="match status" value="1"/>
</dbReference>
<reference evidence="2 3" key="1">
    <citation type="journal article" date="2016" name="Sci. Rep.">
        <title>Draft genome sequencing and secretome analysis of fungal phytopathogen Ascochyta rabiei provides insight into the necrotrophic effector repertoire.</title>
        <authorList>
            <person name="Verma S."/>
            <person name="Gazara R.K."/>
            <person name="Nizam S."/>
            <person name="Parween S."/>
            <person name="Chattopadhyay D."/>
            <person name="Verma P.K."/>
        </authorList>
    </citation>
    <scope>NUCLEOTIDE SEQUENCE [LARGE SCALE GENOMIC DNA]</scope>
    <source>
        <strain evidence="2 3">ArDII</strain>
    </source>
</reference>
<feature type="region of interest" description="Disordered" evidence="1">
    <location>
        <begin position="658"/>
        <end position="753"/>
    </location>
</feature>
<feature type="compositionally biased region" description="Low complexity" evidence="1">
    <location>
        <begin position="9"/>
        <end position="23"/>
    </location>
</feature>
<feature type="region of interest" description="Disordered" evidence="1">
    <location>
        <begin position="480"/>
        <end position="500"/>
    </location>
</feature>
<feature type="compositionally biased region" description="Polar residues" evidence="1">
    <location>
        <begin position="723"/>
        <end position="747"/>
    </location>
</feature>
<feature type="compositionally biased region" description="Basic residues" evidence="1">
    <location>
        <begin position="205"/>
        <end position="217"/>
    </location>
</feature>
<feature type="compositionally biased region" description="Polar residues" evidence="1">
    <location>
        <begin position="943"/>
        <end position="956"/>
    </location>
</feature>
<evidence type="ECO:0000313" key="3">
    <source>
        <dbReference type="Proteomes" id="UP000076837"/>
    </source>
</evidence>
<accession>A0A163LZA5</accession>
<organism evidence="2 3">
    <name type="scientific">Didymella rabiei</name>
    <name type="common">Chickpea ascochyta blight fungus</name>
    <name type="synonym">Mycosphaerella rabiei</name>
    <dbReference type="NCBI Taxonomy" id="5454"/>
    <lineage>
        <taxon>Eukaryota</taxon>
        <taxon>Fungi</taxon>
        <taxon>Dikarya</taxon>
        <taxon>Ascomycota</taxon>
        <taxon>Pezizomycotina</taxon>
        <taxon>Dothideomycetes</taxon>
        <taxon>Pleosporomycetidae</taxon>
        <taxon>Pleosporales</taxon>
        <taxon>Pleosporineae</taxon>
        <taxon>Didymellaceae</taxon>
        <taxon>Ascochyta</taxon>
    </lineage>
</organism>
<dbReference type="Proteomes" id="UP000076837">
    <property type="component" value="Unassembled WGS sequence"/>
</dbReference>